<name>A0A9C6XU87_FRAOC</name>
<feature type="chain" id="PRO_5039149387" evidence="1">
    <location>
        <begin position="36"/>
        <end position="212"/>
    </location>
</feature>
<gene>
    <name evidence="3" type="primary">LOC127751592</name>
</gene>
<dbReference type="Proteomes" id="UP000504606">
    <property type="component" value="Unplaced"/>
</dbReference>
<evidence type="ECO:0000313" key="2">
    <source>
        <dbReference type="Proteomes" id="UP000504606"/>
    </source>
</evidence>
<evidence type="ECO:0000256" key="1">
    <source>
        <dbReference type="SAM" id="SignalP"/>
    </source>
</evidence>
<dbReference type="OrthoDB" id="7721313at2759"/>
<protein>
    <submittedName>
        <fullName evidence="3">Uncharacterized protein LOC127751592 isoform X1</fullName>
    </submittedName>
</protein>
<dbReference type="KEGG" id="foc:127751592"/>
<dbReference type="GeneID" id="127751592"/>
<feature type="signal peptide" evidence="1">
    <location>
        <begin position="1"/>
        <end position="35"/>
    </location>
</feature>
<dbReference type="AlphaFoldDB" id="A0A9C6XU87"/>
<keyword evidence="2" id="KW-1185">Reference proteome</keyword>
<evidence type="ECO:0000313" key="3">
    <source>
        <dbReference type="RefSeq" id="XP_052131323.1"/>
    </source>
</evidence>
<organism evidence="2 3">
    <name type="scientific">Frankliniella occidentalis</name>
    <name type="common">Western flower thrips</name>
    <name type="synonym">Euthrips occidentalis</name>
    <dbReference type="NCBI Taxonomy" id="133901"/>
    <lineage>
        <taxon>Eukaryota</taxon>
        <taxon>Metazoa</taxon>
        <taxon>Ecdysozoa</taxon>
        <taxon>Arthropoda</taxon>
        <taxon>Hexapoda</taxon>
        <taxon>Insecta</taxon>
        <taxon>Pterygota</taxon>
        <taxon>Neoptera</taxon>
        <taxon>Paraneoptera</taxon>
        <taxon>Thysanoptera</taxon>
        <taxon>Terebrantia</taxon>
        <taxon>Thripoidea</taxon>
        <taxon>Thripidae</taxon>
        <taxon>Frankliniella</taxon>
    </lineage>
</organism>
<dbReference type="RefSeq" id="XP_052131323.1">
    <property type="nucleotide sequence ID" value="XM_052275363.1"/>
</dbReference>
<keyword evidence="1" id="KW-0732">Signal</keyword>
<sequence>MCVCQPAPGRRHGDMLLCILAVLLLHFNMHPVCWSKRPSRRPGLLQPSHLVIEVSGVTGCDVPGNAIRYFNVQTGMVSKVDFSITLEFNITRSARGIDSFMIQLTKCREVVSSNTCELFHTWRFENNPCKGFYDPTALWACPLNEMKPRPSCPFKTGTYGFQNLTIGTSLIDKLPLPWEGNVWIVRLGLLETKTLFHMCTDLEWHVHRVRDN</sequence>
<reference evidence="3" key="1">
    <citation type="submission" date="2025-08" db="UniProtKB">
        <authorList>
            <consortium name="RefSeq"/>
        </authorList>
    </citation>
    <scope>IDENTIFICATION</scope>
    <source>
        <tissue evidence="3">Whole organism</tissue>
    </source>
</reference>
<proteinExistence type="predicted"/>
<accession>A0A9C6XU87</accession>